<evidence type="ECO:0000313" key="2">
    <source>
        <dbReference type="Proteomes" id="UP000198883"/>
    </source>
</evidence>
<name>A0A1H8A4G5_9PAST</name>
<sequence>MGLKTYDPSKVIITFGAHSVKGYADGTFVNVEQMSDGVSSEAGADGEVARAMSTDKRMKVTLTLQQTSESNAVLSDAYDRDQISGGSYIMPISITDKRGKSLFASAQAWIVKKPNSEFGKELSTREWEIHTANAIYTVGGN</sequence>
<dbReference type="RefSeq" id="WP_090923399.1">
    <property type="nucleotide sequence ID" value="NZ_CP016180.1"/>
</dbReference>
<evidence type="ECO:0000313" key="1">
    <source>
        <dbReference type="EMBL" id="SEM65590.1"/>
    </source>
</evidence>
<dbReference type="STRING" id="97481.SAMN05444853_1379"/>
<dbReference type="GeneID" id="83545296"/>
<accession>A0A1H8A4G5</accession>
<dbReference type="AlphaFoldDB" id="A0A1H8A4G5"/>
<dbReference type="Proteomes" id="UP000198883">
    <property type="component" value="Unassembled WGS sequence"/>
</dbReference>
<dbReference type="OrthoDB" id="327609at2"/>
<organism evidence="1 2">
    <name type="scientific">Phocoenobacter skyensis</name>
    <dbReference type="NCBI Taxonomy" id="97481"/>
    <lineage>
        <taxon>Bacteria</taxon>
        <taxon>Pseudomonadati</taxon>
        <taxon>Pseudomonadota</taxon>
        <taxon>Gammaproteobacteria</taxon>
        <taxon>Pasteurellales</taxon>
        <taxon>Pasteurellaceae</taxon>
        <taxon>Phocoenobacter</taxon>
    </lineage>
</organism>
<gene>
    <name evidence="1" type="ORF">SAMN05444853_1379</name>
</gene>
<dbReference type="EMBL" id="FOBN01000037">
    <property type="protein sequence ID" value="SEM65590.1"/>
    <property type="molecule type" value="Genomic_DNA"/>
</dbReference>
<protein>
    <recommendedName>
        <fullName evidence="3">DUF3277 domain-containing protein</fullName>
    </recommendedName>
</protein>
<evidence type="ECO:0008006" key="3">
    <source>
        <dbReference type="Google" id="ProtNLM"/>
    </source>
</evidence>
<dbReference type="NCBIfam" id="NF047581">
    <property type="entry name" value="gp105_phage_fam"/>
    <property type="match status" value="1"/>
</dbReference>
<dbReference type="Pfam" id="PF11681">
    <property type="entry name" value="Phage_Tube_PhiTE"/>
    <property type="match status" value="1"/>
</dbReference>
<proteinExistence type="predicted"/>
<reference evidence="2" key="1">
    <citation type="submission" date="2016-10" db="EMBL/GenBank/DDBJ databases">
        <authorList>
            <person name="Varghese N."/>
            <person name="Submissions S."/>
        </authorList>
    </citation>
    <scope>NUCLEOTIDE SEQUENCE [LARGE SCALE GENOMIC DNA]</scope>
    <source>
        <strain evidence="2">DSM 24204</strain>
    </source>
</reference>
<dbReference type="InterPro" id="IPR021695">
    <property type="entry name" value="Phage_KPP10_Orf10"/>
</dbReference>